<gene>
    <name evidence="1" type="ORF">G7B40_022300</name>
</gene>
<keyword evidence="2" id="KW-1185">Reference proteome</keyword>
<dbReference type="Proteomes" id="UP000667802">
    <property type="component" value="Unassembled WGS sequence"/>
</dbReference>
<name>A0AAP5M9I9_9CYAN</name>
<dbReference type="EMBL" id="JAALHA020000011">
    <property type="protein sequence ID" value="MDR9897275.1"/>
    <property type="molecule type" value="Genomic_DNA"/>
</dbReference>
<organism evidence="1 2">
    <name type="scientific">Aetokthonos hydrillicola Thurmond2011</name>
    <dbReference type="NCBI Taxonomy" id="2712845"/>
    <lineage>
        <taxon>Bacteria</taxon>
        <taxon>Bacillati</taxon>
        <taxon>Cyanobacteriota</taxon>
        <taxon>Cyanophyceae</taxon>
        <taxon>Nostocales</taxon>
        <taxon>Hapalosiphonaceae</taxon>
        <taxon>Aetokthonos</taxon>
    </lineage>
</organism>
<dbReference type="RefSeq" id="WP_208344925.1">
    <property type="nucleotide sequence ID" value="NZ_CAWQFN010000555.1"/>
</dbReference>
<reference evidence="2" key="1">
    <citation type="journal article" date="2021" name="Science">
        <title>Hunting the eagle killer: A cyanobacterial neurotoxin causes vacuolar myelinopathy.</title>
        <authorList>
            <person name="Breinlinger S."/>
            <person name="Phillips T.J."/>
            <person name="Haram B.N."/>
            <person name="Mares J."/>
            <person name="Martinez Yerena J.A."/>
            <person name="Hrouzek P."/>
            <person name="Sobotka R."/>
            <person name="Henderson W.M."/>
            <person name="Schmieder P."/>
            <person name="Williams S.M."/>
            <person name="Lauderdale J.D."/>
            <person name="Wilde H.D."/>
            <person name="Gerrin W."/>
            <person name="Kust A."/>
            <person name="Washington J.W."/>
            <person name="Wagner C."/>
            <person name="Geier B."/>
            <person name="Liebeke M."/>
            <person name="Enke H."/>
            <person name="Niedermeyer T.H.J."/>
            <person name="Wilde S.B."/>
        </authorList>
    </citation>
    <scope>NUCLEOTIDE SEQUENCE [LARGE SCALE GENOMIC DNA]</scope>
    <source>
        <strain evidence="2">Thurmond2011</strain>
    </source>
</reference>
<accession>A0AAP5M9I9</accession>
<dbReference type="AlphaFoldDB" id="A0AAP5M9I9"/>
<sequence>MNKNISATQKAILASIVVLLFAHVLFSFLPVQAEQSQNRLVLFEKIKRFFFGTRPGGTPTGRQRGGAVRGPCSNLDKDIIALVPSTAEGIPFTEQTISERPTFWFYVPYSGLNAEFTLINSQGKDVYSTIFVLNQQPGIINLKLPETVRLLQQGNEYRWNFSAICNPQNRANDAVLKGTLKLIPVSPTLNNQLKTASAKNHVSVYTEANLWYETLTTLAELRYNEPQNTQIKAEWDNVLRLLIHPPSNVPVPQTWVTYSLPNSNENSRSN</sequence>
<dbReference type="InterPro" id="IPR010328">
    <property type="entry name" value="DUF928"/>
</dbReference>
<evidence type="ECO:0000313" key="1">
    <source>
        <dbReference type="EMBL" id="MDR9897275.1"/>
    </source>
</evidence>
<proteinExistence type="predicted"/>
<protein>
    <submittedName>
        <fullName evidence="1">DUF928 domain-containing protein</fullName>
    </submittedName>
</protein>
<dbReference type="Pfam" id="PF06051">
    <property type="entry name" value="DUF928"/>
    <property type="match status" value="1"/>
</dbReference>
<evidence type="ECO:0000313" key="2">
    <source>
        <dbReference type="Proteomes" id="UP000667802"/>
    </source>
</evidence>
<comment type="caution">
    <text evidence="1">The sequence shown here is derived from an EMBL/GenBank/DDBJ whole genome shotgun (WGS) entry which is preliminary data.</text>
</comment>